<name>A0A4Z0WGR8_9GAMM</name>
<dbReference type="Pfam" id="PF21941">
    <property type="entry name" value="SMEK_N"/>
    <property type="match status" value="1"/>
</dbReference>
<evidence type="ECO:0000313" key="2">
    <source>
        <dbReference type="EMBL" id="TGG93840.1"/>
    </source>
</evidence>
<sequence>MTKKQEYITTIITLLTRIPPLVEASNKLNLTDVNNFSEDFYEQLLNLVYGYSLKNANQFDPNAAAIDLRDLNNKISVQVTSTSSLKKTTTTVDKFIEHKLFEKYDRLIILNIAKKSKHKDKSIGNDQFSIDTENDIWDVNDVLKDIKYLTDIEKIKAIRDFLIKELQDQSDSTLPNEVNTILAMIEMLSNEKHPEAGNGFIEDPDPDNKIHKRFADHATYLTNRYYDLYIEYGQVLGAINEESDIGSQALRRAGTYLKGYSDDILTKCDGDPKAALNELVESFKNHLSNLGFSFDACAAEFYIVDQLIKCNVFPNRKVSNG</sequence>
<proteinExistence type="predicted"/>
<dbReference type="NCBIfam" id="NF033859">
    <property type="entry name" value="SMEK_N"/>
    <property type="match status" value="1"/>
</dbReference>
<reference evidence="2 3" key="1">
    <citation type="submission" date="2019-04" db="EMBL/GenBank/DDBJ databases">
        <title>Natronospirillum operosus gen. nov., sp. nov., a haloalkaliphilic satellite isolated from decaying biomass of laboratory culture of cyanobacterium Geitlerinema sp. and proposal of Natronospirillaceae fam. nov. and Saccharospirillaceae fam. nov.</title>
        <authorList>
            <person name="Kevbrin V."/>
            <person name="Boltyanskaya Y."/>
            <person name="Koziaeva V."/>
            <person name="Grouzdev D.S."/>
            <person name="Park M."/>
            <person name="Cho J."/>
        </authorList>
    </citation>
    <scope>NUCLEOTIDE SEQUENCE [LARGE SCALE GENOMIC DNA]</scope>
    <source>
        <strain evidence="2 3">G-116</strain>
    </source>
</reference>
<dbReference type="EMBL" id="SRMF01000002">
    <property type="protein sequence ID" value="TGG93840.1"/>
    <property type="molecule type" value="Genomic_DNA"/>
</dbReference>
<dbReference type="RefSeq" id="WP_135482338.1">
    <property type="nucleotide sequence ID" value="NZ_SRMF01000002.1"/>
</dbReference>
<evidence type="ECO:0000259" key="1">
    <source>
        <dbReference type="Pfam" id="PF21941"/>
    </source>
</evidence>
<comment type="caution">
    <text evidence="2">The sequence shown here is derived from an EMBL/GenBank/DDBJ whole genome shotgun (WGS) entry which is preliminary data.</text>
</comment>
<dbReference type="AlphaFoldDB" id="A0A4Z0WGR8"/>
<dbReference type="Proteomes" id="UP000297475">
    <property type="component" value="Unassembled WGS sequence"/>
</dbReference>
<dbReference type="OrthoDB" id="9810187at2"/>
<evidence type="ECO:0000313" key="3">
    <source>
        <dbReference type="Proteomes" id="UP000297475"/>
    </source>
</evidence>
<accession>A0A4Z0WGR8</accession>
<organism evidence="2 3">
    <name type="scientific">Natronospirillum operosum</name>
    <dbReference type="NCBI Taxonomy" id="2759953"/>
    <lineage>
        <taxon>Bacteria</taxon>
        <taxon>Pseudomonadati</taxon>
        <taxon>Pseudomonadota</taxon>
        <taxon>Gammaproteobacteria</taxon>
        <taxon>Oceanospirillales</taxon>
        <taxon>Natronospirillaceae</taxon>
        <taxon>Natronospirillum</taxon>
    </lineage>
</organism>
<feature type="domain" description="SMEK" evidence="1">
    <location>
        <begin position="11"/>
        <end position="147"/>
    </location>
</feature>
<protein>
    <recommendedName>
        <fullName evidence="1">SMEK domain-containing protein</fullName>
    </recommendedName>
</protein>
<dbReference type="InterPro" id="IPR047740">
    <property type="entry name" value="SMEK_dom"/>
</dbReference>
<keyword evidence="3" id="KW-1185">Reference proteome</keyword>
<gene>
    <name evidence="2" type="ORF">E4656_06495</name>
</gene>